<dbReference type="Pfam" id="PF00188">
    <property type="entry name" value="CAP"/>
    <property type="match status" value="1"/>
</dbReference>
<dbReference type="InterPro" id="IPR035940">
    <property type="entry name" value="CAP_sf"/>
</dbReference>
<reference evidence="3 4" key="1">
    <citation type="journal article" date="2015" name="Genome Announc.">
        <title>Expanding the biotechnology potential of lactobacilli through comparative genomics of 213 strains and associated genera.</title>
        <authorList>
            <person name="Sun Z."/>
            <person name="Harris H.M."/>
            <person name="McCann A."/>
            <person name="Guo C."/>
            <person name="Argimon S."/>
            <person name="Zhang W."/>
            <person name="Yang X."/>
            <person name="Jeffery I.B."/>
            <person name="Cooney J.C."/>
            <person name="Kagawa T.F."/>
            <person name="Liu W."/>
            <person name="Song Y."/>
            <person name="Salvetti E."/>
            <person name="Wrobel A."/>
            <person name="Rasinkangas P."/>
            <person name="Parkhill J."/>
            <person name="Rea M.C."/>
            <person name="O'Sullivan O."/>
            <person name="Ritari J."/>
            <person name="Douillard F.P."/>
            <person name="Paul Ross R."/>
            <person name="Yang R."/>
            <person name="Briner A.E."/>
            <person name="Felis G.E."/>
            <person name="de Vos W.M."/>
            <person name="Barrangou R."/>
            <person name="Klaenhammer T.R."/>
            <person name="Caufield P.W."/>
            <person name="Cui Y."/>
            <person name="Zhang H."/>
            <person name="O'Toole P.W."/>
        </authorList>
    </citation>
    <scope>NUCLEOTIDE SEQUENCE [LARGE SCALE GENOMIC DNA]</scope>
    <source>
        <strain evidence="3 4">DSM 24716</strain>
    </source>
</reference>
<dbReference type="InterPro" id="IPR014044">
    <property type="entry name" value="CAP_dom"/>
</dbReference>
<accession>A0A0R2LQV8</accession>
<keyword evidence="4" id="KW-1185">Reference proteome</keyword>
<dbReference type="AlphaFoldDB" id="A0A0R2LQV8"/>
<dbReference type="STRING" id="993692.IV57_GL000065"/>
<evidence type="ECO:0000259" key="2">
    <source>
        <dbReference type="Pfam" id="PF00188"/>
    </source>
</evidence>
<feature type="domain" description="SCP" evidence="2">
    <location>
        <begin position="87"/>
        <end position="202"/>
    </location>
</feature>
<protein>
    <recommendedName>
        <fullName evidence="2">SCP domain-containing protein</fullName>
    </recommendedName>
</protein>
<proteinExistence type="predicted"/>
<dbReference type="RefSeq" id="WP_057879488.1">
    <property type="nucleotide sequence ID" value="NZ_JQCF01000001.1"/>
</dbReference>
<sequence length="396" mass="43926">MFAKTKKVTILLAASLFLATSLGENIALADTVVTDNNNLTTATTVKTDSNTAVTTAANNNDANKTTVTTTPNNNNIDTAAVKTAMFSELNRLRGQNNLQPLTSVAVLNTYAQTRTDSFIDSGGVDNHAGWKSDNMYPYNHTAEENISQMPFSMLGTTDSSIIAQKITHEFYSELYDPEPNYGHRKNMLNPYINYVGIGVTLGNGILYASQEMGNDQTAYDKYNPNDIYAYYLTKYNDYSNPSQYDIADNSHKNADYTRRDKYSTADVRGGVTTKNHVTQLYDRYGKQQSGLTLSPNSDWLSDLIGIIDGNYYYHVSDNGFVSANDVLPWASFLSGSSITTTTIAKIYDNNGIYTGKTAAANSKWIVDRRAENPLTFSKMYRIGTNAWLQDNQITRN</sequence>
<dbReference type="SUPFAM" id="SSF55797">
    <property type="entry name" value="PR-1-like"/>
    <property type="match status" value="1"/>
</dbReference>
<comment type="caution">
    <text evidence="3">The sequence shown here is derived from an EMBL/GenBank/DDBJ whole genome shotgun (WGS) entry which is preliminary data.</text>
</comment>
<dbReference type="Proteomes" id="UP000051006">
    <property type="component" value="Unassembled WGS sequence"/>
</dbReference>
<feature type="signal peptide" evidence="1">
    <location>
        <begin position="1"/>
        <end position="29"/>
    </location>
</feature>
<feature type="chain" id="PRO_5006420095" description="SCP domain-containing protein" evidence="1">
    <location>
        <begin position="30"/>
        <end position="396"/>
    </location>
</feature>
<name>A0A0R2LQV8_9LACO</name>
<evidence type="ECO:0000256" key="1">
    <source>
        <dbReference type="SAM" id="SignalP"/>
    </source>
</evidence>
<dbReference type="OrthoDB" id="2325057at2"/>
<dbReference type="Gene3D" id="3.40.33.10">
    <property type="entry name" value="CAP"/>
    <property type="match status" value="1"/>
</dbReference>
<evidence type="ECO:0000313" key="3">
    <source>
        <dbReference type="EMBL" id="KRO00746.1"/>
    </source>
</evidence>
<keyword evidence="1" id="KW-0732">Signal</keyword>
<dbReference type="EMBL" id="JQCF01000001">
    <property type="protein sequence ID" value="KRO00746.1"/>
    <property type="molecule type" value="Genomic_DNA"/>
</dbReference>
<gene>
    <name evidence="3" type="ORF">IV57_GL000065</name>
</gene>
<dbReference type="PATRIC" id="fig|993692.3.peg.65"/>
<organism evidence="3 4">
    <name type="scientific">Companilactobacillus kimchiensis</name>
    <dbReference type="NCBI Taxonomy" id="993692"/>
    <lineage>
        <taxon>Bacteria</taxon>
        <taxon>Bacillati</taxon>
        <taxon>Bacillota</taxon>
        <taxon>Bacilli</taxon>
        <taxon>Lactobacillales</taxon>
        <taxon>Lactobacillaceae</taxon>
        <taxon>Companilactobacillus</taxon>
    </lineage>
</organism>
<evidence type="ECO:0000313" key="4">
    <source>
        <dbReference type="Proteomes" id="UP000051006"/>
    </source>
</evidence>